<proteinExistence type="predicted"/>
<dbReference type="Proteomes" id="UP000095472">
    <property type="component" value="Chromosome"/>
</dbReference>
<dbReference type="EMBL" id="CP182909">
    <property type="protein sequence ID" value="XPM66066.1"/>
    <property type="molecule type" value="Genomic_DNA"/>
</dbReference>
<evidence type="ECO:0000313" key="1">
    <source>
        <dbReference type="EMBL" id="XPM66066.1"/>
    </source>
</evidence>
<organism evidence="1 2">
    <name type="scientific">Desertifilum tharense IPPAS B-1220</name>
    <dbReference type="NCBI Taxonomy" id="1781255"/>
    <lineage>
        <taxon>Bacteria</taxon>
        <taxon>Bacillati</taxon>
        <taxon>Cyanobacteriota</taxon>
        <taxon>Cyanophyceae</taxon>
        <taxon>Desertifilales</taxon>
        <taxon>Desertifilaceae</taxon>
        <taxon>Desertifilum</taxon>
    </lineage>
</organism>
<accession>A0ACD5GZR0</accession>
<sequence>MSISPDGQHIASAEKDTTIKLWRNAVLQTRLSDISEPAVVEGALLQTLRGHQDSVNAVSFSPDGQFLASASADKTVKLWQVGGQLQQTFNGTIRMSFWE</sequence>
<name>A0ACD5GZR0_9CYAN</name>
<reference evidence="1 2" key="1">
    <citation type="journal article" date="2016" name="Genome Announc.">
        <title>Draft Genome Sequence of the Thermotolerant Cyanobacterium Desertifilum sp. IPPAS B-1220.</title>
        <authorList>
            <person name="Mironov K.S."/>
            <person name="Sinetova M.A."/>
            <person name="Bolatkhan K."/>
            <person name="Zayadan B.K."/>
            <person name="Ustinova V.V."/>
            <person name="Kupriyanova E.V."/>
            <person name="Skrypnik A.N."/>
            <person name="Gogoleva N.E."/>
            <person name="Gogolev Y.V."/>
            <person name="Los D.A."/>
        </authorList>
    </citation>
    <scope>NUCLEOTIDE SEQUENCE [LARGE SCALE GENOMIC DNA]</scope>
    <source>
        <strain evidence="1 2">IPPAS B-1220</strain>
    </source>
</reference>
<evidence type="ECO:0000313" key="2">
    <source>
        <dbReference type="Proteomes" id="UP000095472"/>
    </source>
</evidence>
<gene>
    <name evidence="1" type="ORF">BH720_011810</name>
</gene>
<keyword evidence="2" id="KW-1185">Reference proteome</keyword>
<protein>
    <submittedName>
        <fullName evidence="1">WD40 repeat domain-containing protein</fullName>
    </submittedName>
</protein>